<feature type="transmembrane region" description="Helical" evidence="2">
    <location>
        <begin position="185"/>
        <end position="209"/>
    </location>
</feature>
<evidence type="ECO:0000259" key="4">
    <source>
        <dbReference type="Pfam" id="PF10355"/>
    </source>
</evidence>
<keyword evidence="2" id="KW-0472">Membrane</keyword>
<evidence type="ECO:0000259" key="3">
    <source>
        <dbReference type="Pfam" id="PF10348"/>
    </source>
</evidence>
<evidence type="ECO:0000313" key="6">
    <source>
        <dbReference type="Proteomes" id="UP000324022"/>
    </source>
</evidence>
<gene>
    <name evidence="5" type="ORF">UTRI_00133_B</name>
</gene>
<dbReference type="Pfam" id="PF10355">
    <property type="entry name" value="Ytp1"/>
    <property type="match status" value="1"/>
</dbReference>
<dbReference type="CDD" id="cd08760">
    <property type="entry name" value="Cyt_b561_FRRS1_like"/>
    <property type="match status" value="1"/>
</dbReference>
<feature type="compositionally biased region" description="Gly residues" evidence="1">
    <location>
        <begin position="519"/>
        <end position="529"/>
    </location>
</feature>
<dbReference type="Pfam" id="PF10348">
    <property type="entry name" value="DUF2427"/>
    <property type="match status" value="1"/>
</dbReference>
<evidence type="ECO:0000256" key="1">
    <source>
        <dbReference type="SAM" id="MobiDB-lite"/>
    </source>
</evidence>
<keyword evidence="2" id="KW-1133">Transmembrane helix</keyword>
<keyword evidence="6" id="KW-1185">Reference proteome</keyword>
<feature type="transmembrane region" description="Helical" evidence="2">
    <location>
        <begin position="116"/>
        <end position="134"/>
    </location>
</feature>
<feature type="transmembrane region" description="Helical" evidence="2">
    <location>
        <begin position="49"/>
        <end position="70"/>
    </location>
</feature>
<proteinExistence type="predicted"/>
<feature type="domain" description="Protein YTP1-like C-terminal" evidence="4">
    <location>
        <begin position="161"/>
        <end position="415"/>
    </location>
</feature>
<dbReference type="Proteomes" id="UP000324022">
    <property type="component" value="Unassembled WGS sequence"/>
</dbReference>
<feature type="domain" description="DUF2427" evidence="3">
    <location>
        <begin position="34"/>
        <end position="133"/>
    </location>
</feature>
<feature type="transmembrane region" description="Helical" evidence="2">
    <location>
        <begin position="280"/>
        <end position="299"/>
    </location>
</feature>
<keyword evidence="2" id="KW-0812">Transmembrane</keyword>
<dbReference type="InterPro" id="IPR018827">
    <property type="entry name" value="YTP1_C"/>
</dbReference>
<dbReference type="AlphaFoldDB" id="A0A5C3DQE5"/>
<feature type="transmembrane region" description="Helical" evidence="2">
    <location>
        <begin position="396"/>
        <end position="419"/>
    </location>
</feature>
<accession>A0A5C3DQE5</accession>
<evidence type="ECO:0000256" key="2">
    <source>
        <dbReference type="SAM" id="Phobius"/>
    </source>
</evidence>
<evidence type="ECO:0000313" key="5">
    <source>
        <dbReference type="EMBL" id="SPO19740.1"/>
    </source>
</evidence>
<reference evidence="5 6" key="1">
    <citation type="submission" date="2018-03" db="EMBL/GenBank/DDBJ databases">
        <authorList>
            <person name="Guldener U."/>
        </authorList>
    </citation>
    <scope>NUCLEOTIDE SEQUENCE [LARGE SCALE GENOMIC DNA]</scope>
    <source>
        <strain evidence="5 6">NBRC100155</strain>
    </source>
</reference>
<dbReference type="InterPro" id="IPR018825">
    <property type="entry name" value="DUF2427"/>
</dbReference>
<feature type="transmembrane region" description="Helical" evidence="2">
    <location>
        <begin position="221"/>
        <end position="237"/>
    </location>
</feature>
<name>A0A5C3DQE5_9BASI</name>
<feature type="transmembrane region" description="Helical" evidence="2">
    <location>
        <begin position="77"/>
        <end position="96"/>
    </location>
</feature>
<sequence length="529" mass="57875">MSSPLRSKRVPQALLLVSGIALTSLPSVQAHGHHAHGPADNSIPIDNILWIHIAIQTVAWFVLFPLAMVLGMVRHRLHVPVATTSLALTVGGYFLGHGHKGRSFPHTAHGTMASLLVFYLAAQTFLGVYLKLHLQWRPEKWIRPTLVTIHGVLGKSFPIVGWVQMVFGISTLQSWCFGGHLGQCLAHYIMGSAFQAYAVILVIMMKAGGDWLQRRGQSQEWFDSWVIMLWGIVNTFTEHHGGPWTHKDLQHTLMGVLWWAGGAVGIWLSRGGRRNVFPSIIIILTGWAMSAHSQALMISTMVHSLFGYSLMAAGITRMIEVCFVLQDRPTGSTAESPDAAARVNGDAVNGSWYPIRAFQYLPPYLLVASGVLFMSATDEELRWADSQGVDHATWGLIDFSASMLMFLWINVLVDLYVGYGGRYGAAKRNAAQARGGDREAQASRSLYSRLSMGGAQSGEATAPRSADVEHHELNGLNGKRALHGGGVEDAEPNHVLFDEEDEDPFEEKDHDDESSASGSGSGGRGRIQL</sequence>
<organism evidence="5 6">
    <name type="scientific">Ustilago trichophora</name>
    <dbReference type="NCBI Taxonomy" id="86804"/>
    <lineage>
        <taxon>Eukaryota</taxon>
        <taxon>Fungi</taxon>
        <taxon>Dikarya</taxon>
        <taxon>Basidiomycota</taxon>
        <taxon>Ustilaginomycotina</taxon>
        <taxon>Ustilaginomycetes</taxon>
        <taxon>Ustilaginales</taxon>
        <taxon>Ustilaginaceae</taxon>
        <taxon>Ustilago</taxon>
    </lineage>
</organism>
<feature type="transmembrane region" description="Helical" evidence="2">
    <location>
        <begin position="146"/>
        <end position="165"/>
    </location>
</feature>
<dbReference type="OrthoDB" id="4137487at2759"/>
<dbReference type="EMBL" id="OOIN01000001">
    <property type="protein sequence ID" value="SPO19740.1"/>
    <property type="molecule type" value="Genomic_DNA"/>
</dbReference>
<dbReference type="PANTHER" id="PTHR31685:SF2">
    <property type="entry name" value="PROTEIN YTP1"/>
    <property type="match status" value="1"/>
</dbReference>
<feature type="region of interest" description="Disordered" evidence="1">
    <location>
        <begin position="476"/>
        <end position="529"/>
    </location>
</feature>
<dbReference type="PANTHER" id="PTHR31685">
    <property type="entry name" value="INTEGRAL MEMBRANE PROTEIN (AFU_ORTHOLOGUE AFUA_6G12730)-RELATED"/>
    <property type="match status" value="1"/>
</dbReference>
<feature type="transmembrane region" description="Helical" evidence="2">
    <location>
        <begin position="249"/>
        <end position="268"/>
    </location>
</feature>
<protein>
    <submittedName>
        <fullName evidence="5">Related to YTP1</fullName>
    </submittedName>
</protein>